<keyword evidence="6 14" id="KW-1133">Transmembrane helix</keyword>
<feature type="transmembrane region" description="Helical" evidence="14">
    <location>
        <begin position="205"/>
        <end position="224"/>
    </location>
</feature>
<dbReference type="Pfam" id="PF00474">
    <property type="entry name" value="SSF"/>
    <property type="match status" value="1"/>
</dbReference>
<dbReference type="NCBIfam" id="TIGR00813">
    <property type="entry name" value="sss"/>
    <property type="match status" value="1"/>
</dbReference>
<feature type="transmembrane region" description="Helical" evidence="14">
    <location>
        <begin position="393"/>
        <end position="413"/>
    </location>
</feature>
<dbReference type="Proteomes" id="UP000001307">
    <property type="component" value="Unassembled WGS sequence"/>
</dbReference>
<evidence type="ECO:0000256" key="14">
    <source>
        <dbReference type="SAM" id="Phobius"/>
    </source>
</evidence>
<evidence type="ECO:0000256" key="3">
    <source>
        <dbReference type="ARBA" id="ARBA00022448"/>
    </source>
</evidence>
<evidence type="ECO:0000256" key="5">
    <source>
        <dbReference type="ARBA" id="ARBA00022692"/>
    </source>
</evidence>
<feature type="transmembrane region" description="Helical" evidence="14">
    <location>
        <begin position="455"/>
        <end position="475"/>
    </location>
</feature>
<evidence type="ECO:0000256" key="4">
    <source>
        <dbReference type="ARBA" id="ARBA00022475"/>
    </source>
</evidence>
<comment type="subcellular location">
    <subcellularLocation>
        <location evidence="1">Cell membrane</location>
        <topology evidence="1">Multi-pass membrane protein</topology>
    </subcellularLocation>
</comment>
<comment type="catalytic activity">
    <reaction evidence="12">
        <text>iodide(out) + 2 Na(+)(out) = iodide(in) + 2 Na(+)(in)</text>
        <dbReference type="Rhea" id="RHEA:71207"/>
        <dbReference type="ChEBI" id="CHEBI:16382"/>
        <dbReference type="ChEBI" id="CHEBI:29101"/>
    </reaction>
</comment>
<dbReference type="PANTHER" id="PTHR42985:SF45">
    <property type="entry name" value="SODIUM_IODIDE COTRANSPORTER-LIKE"/>
    <property type="match status" value="1"/>
</dbReference>
<proteinExistence type="inferred from homology"/>
<feature type="transmembrane region" description="Helical" evidence="14">
    <location>
        <begin position="290"/>
        <end position="316"/>
    </location>
</feature>
<feature type="transmembrane region" description="Helical" evidence="14">
    <location>
        <begin position="64"/>
        <end position="83"/>
    </location>
</feature>
<dbReference type="GO" id="GO:0005886">
    <property type="term" value="C:plasma membrane"/>
    <property type="evidence" value="ECO:0007669"/>
    <property type="project" value="UniProtKB-SubCell"/>
</dbReference>
<evidence type="ECO:0000256" key="9">
    <source>
        <dbReference type="ARBA" id="ARBA00023136"/>
    </source>
</evidence>
<dbReference type="AlphaFoldDB" id="E4XLI3"/>
<protein>
    <recommendedName>
        <fullName evidence="17">Sodium-coupled monocarboxylate transporter 2</fullName>
    </recommendedName>
</protein>
<name>E4XLI3_OIKDI</name>
<feature type="transmembrane region" description="Helical" evidence="14">
    <location>
        <begin position="175"/>
        <end position="193"/>
    </location>
</feature>
<evidence type="ECO:0000256" key="10">
    <source>
        <dbReference type="ARBA" id="ARBA00023180"/>
    </source>
</evidence>
<keyword evidence="8" id="KW-0406">Ion transport</keyword>
<dbReference type="InterPro" id="IPR018212">
    <property type="entry name" value="Na/solute_symporter_CS"/>
</dbReference>
<evidence type="ECO:0000256" key="13">
    <source>
        <dbReference type="RuleBase" id="RU362091"/>
    </source>
</evidence>
<feature type="transmembrane region" description="Helical" evidence="14">
    <location>
        <begin position="252"/>
        <end position="269"/>
    </location>
</feature>
<reference evidence="15" key="1">
    <citation type="journal article" date="2010" name="Science">
        <title>Plasticity of animal genome architecture unmasked by rapid evolution of a pelagic tunicate.</title>
        <authorList>
            <person name="Denoeud F."/>
            <person name="Henriet S."/>
            <person name="Mungpakdee S."/>
            <person name="Aury J.M."/>
            <person name="Da Silva C."/>
            <person name="Brinkmann H."/>
            <person name="Mikhaleva J."/>
            <person name="Olsen L.C."/>
            <person name="Jubin C."/>
            <person name="Canestro C."/>
            <person name="Bouquet J.M."/>
            <person name="Danks G."/>
            <person name="Poulain J."/>
            <person name="Campsteijn C."/>
            <person name="Adamski M."/>
            <person name="Cross I."/>
            <person name="Yadetie F."/>
            <person name="Muffato M."/>
            <person name="Louis A."/>
            <person name="Butcher S."/>
            <person name="Tsagkogeorga G."/>
            <person name="Konrad A."/>
            <person name="Singh S."/>
            <person name="Jensen M.F."/>
            <person name="Cong E.H."/>
            <person name="Eikeseth-Otteraa H."/>
            <person name="Noel B."/>
            <person name="Anthouard V."/>
            <person name="Porcel B.M."/>
            <person name="Kachouri-Lafond R."/>
            <person name="Nishino A."/>
            <person name="Ugolini M."/>
            <person name="Chourrout P."/>
            <person name="Nishida H."/>
            <person name="Aasland R."/>
            <person name="Huzurbazar S."/>
            <person name="Westhof E."/>
            <person name="Delsuc F."/>
            <person name="Lehrach H."/>
            <person name="Reinhardt R."/>
            <person name="Weissenbach J."/>
            <person name="Roy S.W."/>
            <person name="Artiguenave F."/>
            <person name="Postlethwait J.H."/>
            <person name="Manak J.R."/>
            <person name="Thompson E.M."/>
            <person name="Jaillon O."/>
            <person name="Du Pasquier L."/>
            <person name="Boudinot P."/>
            <person name="Liberles D.A."/>
            <person name="Volff J.N."/>
            <person name="Philippe H."/>
            <person name="Lenhard B."/>
            <person name="Roest Crollius H."/>
            <person name="Wincker P."/>
            <person name="Chourrout D."/>
        </authorList>
    </citation>
    <scope>NUCLEOTIDE SEQUENCE [LARGE SCALE GENOMIC DNA]</scope>
</reference>
<keyword evidence="5 14" id="KW-0812">Transmembrane</keyword>
<dbReference type="PANTHER" id="PTHR42985">
    <property type="entry name" value="SODIUM-COUPLED MONOCARBOXYLATE TRANSPORTER"/>
    <property type="match status" value="1"/>
</dbReference>
<dbReference type="InParanoid" id="E4XLI3"/>
<dbReference type="PROSITE" id="PS50283">
    <property type="entry name" value="NA_SOLUT_SYMP_3"/>
    <property type="match status" value="1"/>
</dbReference>
<keyword evidence="3" id="KW-0813">Transport</keyword>
<evidence type="ECO:0000256" key="1">
    <source>
        <dbReference type="ARBA" id="ARBA00004651"/>
    </source>
</evidence>
<accession>E4XLI3</accession>
<dbReference type="GO" id="GO:0015293">
    <property type="term" value="F:symporter activity"/>
    <property type="evidence" value="ECO:0007669"/>
    <property type="project" value="TreeGrafter"/>
</dbReference>
<dbReference type="GO" id="GO:0015075">
    <property type="term" value="F:monoatomic ion transmembrane transporter activity"/>
    <property type="evidence" value="ECO:0007669"/>
    <property type="project" value="UniProtKB-ARBA"/>
</dbReference>
<dbReference type="PROSITE" id="PS00456">
    <property type="entry name" value="NA_SOLUT_SYMP_1"/>
    <property type="match status" value="1"/>
</dbReference>
<dbReference type="InterPro" id="IPR038377">
    <property type="entry name" value="Na/Glc_symporter_sf"/>
</dbReference>
<evidence type="ECO:0000256" key="7">
    <source>
        <dbReference type="ARBA" id="ARBA00023053"/>
    </source>
</evidence>
<comment type="similarity">
    <text evidence="2 13">Belongs to the sodium:solute symporter (SSF) (TC 2.A.21) family.</text>
</comment>
<feature type="transmembrane region" description="Helical" evidence="14">
    <location>
        <begin position="95"/>
        <end position="123"/>
    </location>
</feature>
<feature type="transmembrane region" description="Helical" evidence="14">
    <location>
        <begin position="24"/>
        <end position="43"/>
    </location>
</feature>
<dbReference type="Gene3D" id="1.20.1730.10">
    <property type="entry name" value="Sodium/glucose cotransporter"/>
    <property type="match status" value="1"/>
</dbReference>
<sequence>MSTCYENDYQVTCLIKTLFSGADYAVFSCMLIASALVGIYFAYQSRKNSENVTDYLMAGRSMHCFPTSLSIMCTALSAVTILGTPAEFYNYGAMVSIWSIAGYFMAISFSSEIFIPVFYNLGINTTYEYLELRFGRKVRNATTIMFMVANVISTGVVIYAPATAISAVTGMSLDLAILTTGLVCIFYTTLGGMKAVVWTDVVQSLWMLSGLLAVVIFTHLKIGYGKIFGMANLTGRTEFFRSSWDPTVRDTLQAYLIGKFFGIEGYAFGCSQNFVQRFLSCRSLGHAKAAGYMAIVWLSIILMSCLFTGYTLVYYYEQCDPAAAGFLDSTDQLMPFLTNFIFVEYPGLSAIYISGAFAGSLSSVSSFISSMANVIMTDVIGERASKLGKVKQVLLAKSLTIFTGFVCIGFAYLSTLLKGGVIEVVLSIGAIIAGPVYAIFMMGVFFPLIEEISAFVGLLSGVAVCTWCYIGRNIYAPPTEIVENSFRIPVNTEGCTFENGTSFPIEHVEPEFVENSGILSFYHISYHYIGTLGFTVTVVASFLTALIVMGKRRFYYNKKQRDGRLHCFVLSDIAKKCCYKPADFWYNSGSDDEIHDKIIDEQKKEAFTTDF</sequence>
<dbReference type="EMBL" id="FN653071">
    <property type="protein sequence ID" value="CBY10898.1"/>
    <property type="molecule type" value="Genomic_DNA"/>
</dbReference>
<evidence type="ECO:0000256" key="6">
    <source>
        <dbReference type="ARBA" id="ARBA00022989"/>
    </source>
</evidence>
<keyword evidence="11" id="KW-0739">Sodium transport</keyword>
<keyword evidence="4" id="KW-1003">Cell membrane</keyword>
<feature type="transmembrane region" description="Helical" evidence="14">
    <location>
        <begin position="144"/>
        <end position="169"/>
    </location>
</feature>
<feature type="transmembrane region" description="Helical" evidence="14">
    <location>
        <begin position="336"/>
        <end position="361"/>
    </location>
</feature>
<gene>
    <name evidence="15" type="ORF">GSOID_T00014572001</name>
</gene>
<evidence type="ECO:0000256" key="8">
    <source>
        <dbReference type="ARBA" id="ARBA00023065"/>
    </source>
</evidence>
<keyword evidence="16" id="KW-1185">Reference proteome</keyword>
<evidence type="ECO:0000313" key="16">
    <source>
        <dbReference type="Proteomes" id="UP000001307"/>
    </source>
</evidence>
<dbReference type="InterPro" id="IPR001734">
    <property type="entry name" value="Na/solute_symporter"/>
</dbReference>
<dbReference type="GO" id="GO:0006814">
    <property type="term" value="P:sodium ion transport"/>
    <property type="evidence" value="ECO:0007669"/>
    <property type="project" value="UniProtKB-KW"/>
</dbReference>
<dbReference type="GO" id="GO:0098660">
    <property type="term" value="P:inorganic ion transmembrane transport"/>
    <property type="evidence" value="ECO:0007669"/>
    <property type="project" value="UniProtKB-ARBA"/>
</dbReference>
<evidence type="ECO:0008006" key="17">
    <source>
        <dbReference type="Google" id="ProtNLM"/>
    </source>
</evidence>
<keyword evidence="7" id="KW-0915">Sodium</keyword>
<evidence type="ECO:0000256" key="11">
    <source>
        <dbReference type="ARBA" id="ARBA00023201"/>
    </source>
</evidence>
<evidence type="ECO:0000313" key="15">
    <source>
        <dbReference type="EMBL" id="CBY10898.1"/>
    </source>
</evidence>
<evidence type="ECO:0000256" key="2">
    <source>
        <dbReference type="ARBA" id="ARBA00006434"/>
    </source>
</evidence>
<dbReference type="InterPro" id="IPR051163">
    <property type="entry name" value="Sodium:Solute_Symporter_SSF"/>
</dbReference>
<evidence type="ECO:0000256" key="12">
    <source>
        <dbReference type="ARBA" id="ARBA00036099"/>
    </source>
</evidence>
<dbReference type="OrthoDB" id="6132759at2759"/>
<keyword evidence="9 14" id="KW-0472">Membrane</keyword>
<organism evidence="15">
    <name type="scientific">Oikopleura dioica</name>
    <name type="common">Tunicate</name>
    <dbReference type="NCBI Taxonomy" id="34765"/>
    <lineage>
        <taxon>Eukaryota</taxon>
        <taxon>Metazoa</taxon>
        <taxon>Chordata</taxon>
        <taxon>Tunicata</taxon>
        <taxon>Appendicularia</taxon>
        <taxon>Copelata</taxon>
        <taxon>Oikopleuridae</taxon>
        <taxon>Oikopleura</taxon>
    </lineage>
</organism>
<feature type="transmembrane region" description="Helical" evidence="14">
    <location>
        <begin position="526"/>
        <end position="549"/>
    </location>
</feature>
<keyword evidence="10" id="KW-0325">Glycoprotein</keyword>
<feature type="transmembrane region" description="Helical" evidence="14">
    <location>
        <begin position="425"/>
        <end position="448"/>
    </location>
</feature>